<keyword evidence="3" id="KW-1185">Reference proteome</keyword>
<dbReference type="Proteomes" id="UP000728185">
    <property type="component" value="Unassembled WGS sequence"/>
</dbReference>
<dbReference type="EMBL" id="LUCM01002098">
    <property type="protein sequence ID" value="KAA0197877.1"/>
    <property type="molecule type" value="Genomic_DNA"/>
</dbReference>
<feature type="compositionally biased region" description="Polar residues" evidence="1">
    <location>
        <begin position="387"/>
        <end position="427"/>
    </location>
</feature>
<feature type="region of interest" description="Disordered" evidence="1">
    <location>
        <begin position="375"/>
        <end position="427"/>
    </location>
</feature>
<accession>A0A8E0VK05</accession>
<organism evidence="2 3">
    <name type="scientific">Fasciolopsis buskii</name>
    <dbReference type="NCBI Taxonomy" id="27845"/>
    <lineage>
        <taxon>Eukaryota</taxon>
        <taxon>Metazoa</taxon>
        <taxon>Spiralia</taxon>
        <taxon>Lophotrochozoa</taxon>
        <taxon>Platyhelminthes</taxon>
        <taxon>Trematoda</taxon>
        <taxon>Digenea</taxon>
        <taxon>Plagiorchiida</taxon>
        <taxon>Echinostomata</taxon>
        <taxon>Echinostomatoidea</taxon>
        <taxon>Fasciolidae</taxon>
        <taxon>Fasciolopsis</taxon>
    </lineage>
</organism>
<dbReference type="OrthoDB" id="6237715at2759"/>
<dbReference type="AlphaFoldDB" id="A0A8E0VK05"/>
<evidence type="ECO:0000313" key="3">
    <source>
        <dbReference type="Proteomes" id="UP000728185"/>
    </source>
</evidence>
<evidence type="ECO:0000256" key="1">
    <source>
        <dbReference type="SAM" id="MobiDB-lite"/>
    </source>
</evidence>
<sequence length="427" mass="49686">MASMSVFPLTYVGNSLLQQTRDDELETIYELLLTQYLNFLRRVISDGKTIAETLSESFETIIMAIGSGQFTIRTTETERYRDQKIRKHFDQRFTSDQLIYFNCYYFEVVTPMGKDERKCFAYFRRAVDTRRCVPEDALVQLDTSISQWLLRNRHLARPPLLYCIVANREIASNLDCHVFLADNVQVGLRVVRCLAELRQSAEPKFDELKAPKPEKRYQSPRRNVSRRHVVHRRFLDRTGVNIRSPRSRSNEPRFRHPLAPNCPGCILAGERNYYMNIRNEPRIHRSHTDLVHSCLEKPHYASCDLHYCAYCGGPLDSSSSTSDSEDKKRRLLQMKLGQEALDYYERRKRIANKDYYPKGCYHRDQSVPRQIEERMGRISLGDHTNRSRNNVIDSTGRISSSSQRRMTGSASSKSSRTFLDSSLSLLP</sequence>
<gene>
    <name evidence="2" type="ORF">FBUS_00044</name>
</gene>
<reference evidence="2" key="1">
    <citation type="submission" date="2019-05" db="EMBL/GenBank/DDBJ databases">
        <title>Annotation for the trematode Fasciolopsis buski.</title>
        <authorList>
            <person name="Choi Y.-J."/>
        </authorList>
    </citation>
    <scope>NUCLEOTIDE SEQUENCE</scope>
    <source>
        <strain evidence="2">HT</strain>
        <tissue evidence="2">Whole worm</tissue>
    </source>
</reference>
<proteinExistence type="predicted"/>
<name>A0A8E0VK05_9TREM</name>
<protein>
    <submittedName>
        <fullName evidence="2">Uncharacterized protein</fullName>
    </submittedName>
</protein>
<evidence type="ECO:0000313" key="2">
    <source>
        <dbReference type="EMBL" id="KAA0197877.1"/>
    </source>
</evidence>
<comment type="caution">
    <text evidence="2">The sequence shown here is derived from an EMBL/GenBank/DDBJ whole genome shotgun (WGS) entry which is preliminary data.</text>
</comment>